<dbReference type="EMBL" id="JACJTE010000052">
    <property type="protein sequence ID" value="MBD2564556.1"/>
    <property type="molecule type" value="Genomic_DNA"/>
</dbReference>
<name>A0ABR8F6M3_NOSLI</name>
<evidence type="ECO:0000313" key="2">
    <source>
        <dbReference type="EMBL" id="MBD2564556.1"/>
    </source>
</evidence>
<gene>
    <name evidence="1" type="ORF">H6G95_28655</name>
    <name evidence="2" type="ORF">H6G95_29020</name>
</gene>
<evidence type="ECO:0000313" key="1">
    <source>
        <dbReference type="EMBL" id="MBD2564505.1"/>
    </source>
</evidence>
<reference evidence="1" key="2">
    <citation type="submission" date="2020-08" db="EMBL/GenBank/DDBJ databases">
        <authorList>
            <person name="Chen M."/>
            <person name="Teng W."/>
            <person name="Zhao L."/>
            <person name="Hu C."/>
            <person name="Zhou Y."/>
            <person name="Han B."/>
            <person name="Song L."/>
            <person name="Shu W."/>
        </authorList>
    </citation>
    <scope>NUCLEOTIDE SEQUENCE</scope>
    <source>
        <strain evidence="1">FACHB-391</strain>
    </source>
</reference>
<protein>
    <submittedName>
        <fullName evidence="1">Uncharacterized protein</fullName>
    </submittedName>
</protein>
<dbReference type="RefSeq" id="WP_190898852.1">
    <property type="nucleotide sequence ID" value="NZ_JACJTE010000052.1"/>
</dbReference>
<sequence>MKQSQQVILSIKRRVDTIDGQIISYLKTEPFGLGNLPQIVMLTLKQYWLPFTISADSVDGEELRQKAIWSIKKLEAQAALIREVFLESHVKDDAGDSLPAHRR</sequence>
<keyword evidence="3" id="KW-1185">Reference proteome</keyword>
<proteinExistence type="predicted"/>
<dbReference type="Proteomes" id="UP000604661">
    <property type="component" value="Unassembled WGS sequence"/>
</dbReference>
<comment type="caution">
    <text evidence="1">The sequence shown here is derived from an EMBL/GenBank/DDBJ whole genome shotgun (WGS) entry which is preliminary data.</text>
</comment>
<accession>A0ABR8F6M3</accession>
<dbReference type="EMBL" id="JACJTE010000052">
    <property type="protein sequence ID" value="MBD2564505.1"/>
    <property type="molecule type" value="Genomic_DNA"/>
</dbReference>
<evidence type="ECO:0000313" key="3">
    <source>
        <dbReference type="Proteomes" id="UP000604661"/>
    </source>
</evidence>
<organism evidence="1 3">
    <name type="scientific">Nostoc linckia FACHB-391</name>
    <dbReference type="NCBI Taxonomy" id="2692906"/>
    <lineage>
        <taxon>Bacteria</taxon>
        <taxon>Bacillati</taxon>
        <taxon>Cyanobacteriota</taxon>
        <taxon>Cyanophyceae</taxon>
        <taxon>Nostocales</taxon>
        <taxon>Nostocaceae</taxon>
        <taxon>Nostoc</taxon>
    </lineage>
</organism>
<reference evidence="1 3" key="1">
    <citation type="journal article" date="2020" name="ISME J.">
        <title>Comparative genomics reveals insights into cyanobacterial evolution and habitat adaptation.</title>
        <authorList>
            <person name="Chen M.Y."/>
            <person name="Teng W.K."/>
            <person name="Zhao L."/>
            <person name="Hu C.X."/>
            <person name="Zhou Y.K."/>
            <person name="Han B.P."/>
            <person name="Song L.R."/>
            <person name="Shu W.S."/>
        </authorList>
    </citation>
    <scope>NUCLEOTIDE SEQUENCE [LARGE SCALE GENOMIC DNA]</scope>
    <source>
        <strain evidence="1 3">FACHB-391</strain>
    </source>
</reference>